<dbReference type="Proteomes" id="UP000475862">
    <property type="component" value="Unassembled WGS sequence"/>
</dbReference>
<dbReference type="EMBL" id="VYZN01000003">
    <property type="protein sequence ID" value="KAE9543990.1"/>
    <property type="molecule type" value="Genomic_DNA"/>
</dbReference>
<evidence type="ECO:0000313" key="3">
    <source>
        <dbReference type="Proteomes" id="UP000475862"/>
    </source>
</evidence>
<feature type="transmembrane region" description="Helical" evidence="1">
    <location>
        <begin position="47"/>
        <end position="72"/>
    </location>
</feature>
<reference evidence="2 3" key="1">
    <citation type="submission" date="2019-08" db="EMBL/GenBank/DDBJ databases">
        <title>The genome of the soybean aphid Biotype 1, its phylome, world population structure and adaptation to the North American continent.</title>
        <authorList>
            <person name="Giordano R."/>
            <person name="Donthu R.K."/>
            <person name="Hernandez A.G."/>
            <person name="Wright C.L."/>
            <person name="Zimin A.V."/>
        </authorList>
    </citation>
    <scope>NUCLEOTIDE SEQUENCE [LARGE SCALE GENOMIC DNA]</scope>
    <source>
        <tissue evidence="2">Whole aphids</tissue>
    </source>
</reference>
<keyword evidence="1" id="KW-0812">Transmembrane</keyword>
<comment type="caution">
    <text evidence="2">The sequence shown here is derived from an EMBL/GenBank/DDBJ whole genome shotgun (WGS) entry which is preliminary data.</text>
</comment>
<sequence>MEELFWKLMIFVQISIAEEPVEQQTYPIISLGVQYERNSESLYNKRVANWVIAAIFRSNITSIFTEFCGIVGLDEYHKLKCNHILIYMLNLVYISVKYIFSNIYVIKFWGNHRKPIPYFVENYFKILHYKYFLAFTSNRLKMNCRLNLFIVLTLNIMYYKRESTQFLTINIEKPLRIKL</sequence>
<feature type="transmembrane region" description="Helical" evidence="1">
    <location>
        <begin position="84"/>
        <end position="106"/>
    </location>
</feature>
<gene>
    <name evidence="2" type="ORF">AGLY_001679</name>
</gene>
<keyword evidence="1" id="KW-1133">Transmembrane helix</keyword>
<organism evidence="2 3">
    <name type="scientific">Aphis glycines</name>
    <name type="common">Soybean aphid</name>
    <dbReference type="NCBI Taxonomy" id="307491"/>
    <lineage>
        <taxon>Eukaryota</taxon>
        <taxon>Metazoa</taxon>
        <taxon>Ecdysozoa</taxon>
        <taxon>Arthropoda</taxon>
        <taxon>Hexapoda</taxon>
        <taxon>Insecta</taxon>
        <taxon>Pterygota</taxon>
        <taxon>Neoptera</taxon>
        <taxon>Paraneoptera</taxon>
        <taxon>Hemiptera</taxon>
        <taxon>Sternorrhyncha</taxon>
        <taxon>Aphidomorpha</taxon>
        <taxon>Aphidoidea</taxon>
        <taxon>Aphididae</taxon>
        <taxon>Aphidini</taxon>
        <taxon>Aphis</taxon>
        <taxon>Aphis</taxon>
    </lineage>
</organism>
<accession>A0A6G0U5D8</accession>
<evidence type="ECO:0000256" key="1">
    <source>
        <dbReference type="SAM" id="Phobius"/>
    </source>
</evidence>
<proteinExistence type="predicted"/>
<name>A0A6G0U5D8_APHGL</name>
<evidence type="ECO:0000313" key="2">
    <source>
        <dbReference type="EMBL" id="KAE9543990.1"/>
    </source>
</evidence>
<protein>
    <submittedName>
        <fullName evidence="2">Uncharacterized protein</fullName>
    </submittedName>
</protein>
<dbReference type="AlphaFoldDB" id="A0A6G0U5D8"/>
<keyword evidence="1" id="KW-0472">Membrane</keyword>
<keyword evidence="3" id="KW-1185">Reference proteome</keyword>